<dbReference type="GO" id="GO:0019441">
    <property type="term" value="P:L-tryptophan catabolic process to kynurenine"/>
    <property type="evidence" value="ECO:0007669"/>
    <property type="project" value="InterPro"/>
</dbReference>
<dbReference type="SUPFAM" id="SSF102198">
    <property type="entry name" value="Putative cyclase"/>
    <property type="match status" value="1"/>
</dbReference>
<dbReference type="InterPro" id="IPR037175">
    <property type="entry name" value="KFase_sf"/>
</dbReference>
<name>A0A1M7Y8R6_9BACT</name>
<dbReference type="EMBL" id="FRFE01000011">
    <property type="protein sequence ID" value="SHO48971.1"/>
    <property type="molecule type" value="Genomic_DNA"/>
</dbReference>
<dbReference type="STRING" id="1121416.SAMN02745220_02571"/>
<dbReference type="RefSeq" id="WP_073613858.1">
    <property type="nucleotide sequence ID" value="NZ_FRFE01000011.1"/>
</dbReference>
<dbReference type="Proteomes" id="UP000184603">
    <property type="component" value="Unassembled WGS sequence"/>
</dbReference>
<evidence type="ECO:0000313" key="2">
    <source>
        <dbReference type="Proteomes" id="UP000184603"/>
    </source>
</evidence>
<dbReference type="PANTHER" id="PTHR31118">
    <property type="entry name" value="CYCLASE-LIKE PROTEIN 2"/>
    <property type="match status" value="1"/>
</dbReference>
<dbReference type="InterPro" id="IPR007325">
    <property type="entry name" value="KFase/CYL"/>
</dbReference>
<keyword evidence="2" id="KW-1185">Reference proteome</keyword>
<accession>A0A1M7Y8R6</accession>
<dbReference type="Pfam" id="PF04199">
    <property type="entry name" value="Cyclase"/>
    <property type="match status" value="1"/>
</dbReference>
<dbReference type="Gene3D" id="3.50.30.50">
    <property type="entry name" value="Putative cyclase"/>
    <property type="match status" value="1"/>
</dbReference>
<protein>
    <submittedName>
        <fullName evidence="1">Kynurenine formamidase</fullName>
    </submittedName>
</protein>
<dbReference type="GO" id="GO:0004061">
    <property type="term" value="F:arylformamidase activity"/>
    <property type="evidence" value="ECO:0007669"/>
    <property type="project" value="InterPro"/>
</dbReference>
<evidence type="ECO:0000313" key="1">
    <source>
        <dbReference type="EMBL" id="SHO48971.1"/>
    </source>
</evidence>
<dbReference type="AlphaFoldDB" id="A0A1M7Y8R6"/>
<dbReference type="OrthoDB" id="7067800at2"/>
<organism evidence="1 2">
    <name type="scientific">Desulfopila aestuarii DSM 18488</name>
    <dbReference type="NCBI Taxonomy" id="1121416"/>
    <lineage>
        <taxon>Bacteria</taxon>
        <taxon>Pseudomonadati</taxon>
        <taxon>Thermodesulfobacteriota</taxon>
        <taxon>Desulfobulbia</taxon>
        <taxon>Desulfobulbales</taxon>
        <taxon>Desulfocapsaceae</taxon>
        <taxon>Desulfopila</taxon>
    </lineage>
</organism>
<sequence>MKIFDLTHPIQSGMPVFPGTESPEILTACTVEEHGFLEKKINMYSHTGTHIDAPAHMLADGFTLDQFSVEKFIGRACIYRHTTRSTRIAIEHLQDLTDQLHAADFLLIGTGWDRYWGQPEYFADFPVLDSATAKWLLQFQLKGIGLDVISADAMDSQEFPVHFTLLGHGLVIIENLTNITMLPDGICSFQCFPLKLRDADGSPVRAVVIVE</sequence>
<dbReference type="PANTHER" id="PTHR31118:SF32">
    <property type="entry name" value="KYNURENINE FORMAMIDASE"/>
    <property type="match status" value="1"/>
</dbReference>
<reference evidence="1 2" key="1">
    <citation type="submission" date="2016-12" db="EMBL/GenBank/DDBJ databases">
        <authorList>
            <person name="Song W.-J."/>
            <person name="Kurnit D.M."/>
        </authorList>
    </citation>
    <scope>NUCLEOTIDE SEQUENCE [LARGE SCALE GENOMIC DNA]</scope>
    <source>
        <strain evidence="1 2">DSM 18488</strain>
    </source>
</reference>
<proteinExistence type="predicted"/>
<gene>
    <name evidence="1" type="ORF">SAMN02745220_02571</name>
</gene>